<dbReference type="Proteomes" id="UP000292372">
    <property type="component" value="Unassembled WGS sequence"/>
</dbReference>
<feature type="domain" description="O-antigen ligase-related" evidence="6">
    <location>
        <begin position="189"/>
        <end position="340"/>
    </location>
</feature>
<dbReference type="OrthoDB" id="1454085at2"/>
<comment type="subcellular location">
    <subcellularLocation>
        <location evidence="1">Membrane</location>
        <topology evidence="1">Multi-pass membrane protein</topology>
    </subcellularLocation>
</comment>
<dbReference type="EMBL" id="SIRS01000003">
    <property type="protein sequence ID" value="TBN16738.1"/>
    <property type="molecule type" value="Genomic_DNA"/>
</dbReference>
<dbReference type="InterPro" id="IPR051533">
    <property type="entry name" value="WaaL-like"/>
</dbReference>
<sequence length="397" mass="46198">MKIKISHNSYQNILLSLLLVSGVLKVFLTFYEYPFDITIQILFLIVIDIIYTGFFKVKIVFNRIELFYFVILLLFYLIAVISISYSSSSILGFKKLFLMLIPLIGFSYVKFIKQINLKIIYIFLIYVTIPLAIWFILCKYLLWNDSYFMDFSNSRFKFKSLRNSYLNFGYLLGITSILSLKFSKNSIGVLICCSILIIVLGSRGALLFLFLSLIVINFKQILFFLAKFKVRKKTFNLLTTFLLILTSLIIIFIEKIKLIINYGMIRFSSLINASEDESLLGRLDQYSFVLTEGIKAQGLTIGYGLGSFNIDYTNESDLGYPHNIFLEAWYELGFIAMCLLIIFFVTPFFHLKRNNVVYTLALFAFLNAMKTLSFSTDRNLFIFFGIMLFYKVYSFTK</sequence>
<dbReference type="PANTHER" id="PTHR37422:SF17">
    <property type="entry name" value="O-ANTIGEN LIGASE"/>
    <property type="match status" value="1"/>
</dbReference>
<evidence type="ECO:0000313" key="8">
    <source>
        <dbReference type="Proteomes" id="UP000292372"/>
    </source>
</evidence>
<dbReference type="InterPro" id="IPR007016">
    <property type="entry name" value="O-antigen_ligase-rel_domated"/>
</dbReference>
<organism evidence="7 8">
    <name type="scientific">Hyunsoonleella pacifica</name>
    <dbReference type="NCBI Taxonomy" id="1080224"/>
    <lineage>
        <taxon>Bacteria</taxon>
        <taxon>Pseudomonadati</taxon>
        <taxon>Bacteroidota</taxon>
        <taxon>Flavobacteriia</taxon>
        <taxon>Flavobacteriales</taxon>
        <taxon>Flavobacteriaceae</taxon>
    </lineage>
</organism>
<name>A0A4Q9FPY9_9FLAO</name>
<dbReference type="PANTHER" id="PTHR37422">
    <property type="entry name" value="TEICHURONIC ACID BIOSYNTHESIS PROTEIN TUAE"/>
    <property type="match status" value="1"/>
</dbReference>
<feature type="transmembrane region" description="Helical" evidence="5">
    <location>
        <begin position="208"/>
        <end position="228"/>
    </location>
</feature>
<dbReference type="RefSeq" id="WP_130936719.1">
    <property type="nucleotide sequence ID" value="NZ_BMEE01000002.1"/>
</dbReference>
<feature type="transmembrane region" description="Helical" evidence="5">
    <location>
        <begin position="121"/>
        <end position="143"/>
    </location>
</feature>
<keyword evidence="2 5" id="KW-0812">Transmembrane</keyword>
<evidence type="ECO:0000256" key="2">
    <source>
        <dbReference type="ARBA" id="ARBA00022692"/>
    </source>
</evidence>
<feature type="transmembrane region" description="Helical" evidence="5">
    <location>
        <begin position="380"/>
        <end position="396"/>
    </location>
</feature>
<keyword evidence="4 5" id="KW-0472">Membrane</keyword>
<feature type="transmembrane region" description="Helical" evidence="5">
    <location>
        <begin position="163"/>
        <end position="180"/>
    </location>
</feature>
<reference evidence="7 8" key="1">
    <citation type="journal article" date="2015" name="Int. J. Syst. Evol. Microbiol.">
        <title>Hyunsoonleella pacifica sp. nov., isolated from seawater of South Pacific Gyre.</title>
        <authorList>
            <person name="Gao X."/>
            <person name="Zhang Z."/>
            <person name="Dai X."/>
            <person name="Zhang X.H."/>
        </authorList>
    </citation>
    <scope>NUCLEOTIDE SEQUENCE [LARGE SCALE GENOMIC DNA]</scope>
    <source>
        <strain evidence="7 8">SW033</strain>
    </source>
</reference>
<evidence type="ECO:0000259" key="6">
    <source>
        <dbReference type="Pfam" id="PF04932"/>
    </source>
</evidence>
<protein>
    <recommendedName>
        <fullName evidence="6">O-antigen ligase-related domain-containing protein</fullName>
    </recommendedName>
</protein>
<dbReference type="Pfam" id="PF04932">
    <property type="entry name" value="Wzy_C"/>
    <property type="match status" value="1"/>
</dbReference>
<evidence type="ECO:0000256" key="3">
    <source>
        <dbReference type="ARBA" id="ARBA00022989"/>
    </source>
</evidence>
<feature type="transmembrane region" description="Helical" evidence="5">
    <location>
        <begin position="66"/>
        <end position="85"/>
    </location>
</feature>
<dbReference type="GO" id="GO:0016020">
    <property type="term" value="C:membrane"/>
    <property type="evidence" value="ECO:0007669"/>
    <property type="project" value="UniProtKB-SubCell"/>
</dbReference>
<accession>A0A4Q9FPY9</accession>
<feature type="transmembrane region" description="Helical" evidence="5">
    <location>
        <begin position="328"/>
        <end position="349"/>
    </location>
</feature>
<evidence type="ECO:0000313" key="7">
    <source>
        <dbReference type="EMBL" id="TBN16738.1"/>
    </source>
</evidence>
<evidence type="ECO:0000256" key="5">
    <source>
        <dbReference type="SAM" id="Phobius"/>
    </source>
</evidence>
<feature type="transmembrane region" description="Helical" evidence="5">
    <location>
        <begin position="12"/>
        <end position="31"/>
    </location>
</feature>
<evidence type="ECO:0000256" key="1">
    <source>
        <dbReference type="ARBA" id="ARBA00004141"/>
    </source>
</evidence>
<feature type="transmembrane region" description="Helical" evidence="5">
    <location>
        <begin position="37"/>
        <end position="54"/>
    </location>
</feature>
<proteinExistence type="predicted"/>
<feature type="transmembrane region" description="Helical" evidence="5">
    <location>
        <begin position="91"/>
        <end position="109"/>
    </location>
</feature>
<comment type="caution">
    <text evidence="7">The sequence shown here is derived from an EMBL/GenBank/DDBJ whole genome shotgun (WGS) entry which is preliminary data.</text>
</comment>
<keyword evidence="8" id="KW-1185">Reference proteome</keyword>
<gene>
    <name evidence="7" type="ORF">EYD46_08900</name>
</gene>
<feature type="transmembrane region" description="Helical" evidence="5">
    <location>
        <begin position="235"/>
        <end position="253"/>
    </location>
</feature>
<dbReference type="AlphaFoldDB" id="A0A4Q9FPY9"/>
<feature type="transmembrane region" description="Helical" evidence="5">
    <location>
        <begin position="187"/>
        <end position="202"/>
    </location>
</feature>
<evidence type="ECO:0000256" key="4">
    <source>
        <dbReference type="ARBA" id="ARBA00023136"/>
    </source>
</evidence>
<keyword evidence="3 5" id="KW-1133">Transmembrane helix</keyword>